<dbReference type="SUPFAM" id="SSF52949">
    <property type="entry name" value="Macro domain-like"/>
    <property type="match status" value="1"/>
</dbReference>
<dbReference type="PANTHER" id="PTHR12521">
    <property type="entry name" value="PROTEIN C6ORF130"/>
    <property type="match status" value="1"/>
</dbReference>
<reference evidence="1 2" key="1">
    <citation type="submission" date="2022-01" db="EMBL/GenBank/DDBJ databases">
        <title>A chromosome-scale genome assembly of the false clownfish, Amphiprion ocellaris.</title>
        <authorList>
            <person name="Ryu T."/>
        </authorList>
    </citation>
    <scope>NUCLEOTIDE SEQUENCE [LARGE SCALE GENOMIC DNA]</scope>
</reference>
<dbReference type="GO" id="GO:0140291">
    <property type="term" value="P:peptidyl-glutamate ADP-deribosylation"/>
    <property type="evidence" value="ECO:0007669"/>
    <property type="project" value="TreeGrafter"/>
</dbReference>
<dbReference type="InterPro" id="IPR050892">
    <property type="entry name" value="ADP-ribose_metab_enzymes"/>
</dbReference>
<evidence type="ECO:0008006" key="3">
    <source>
        <dbReference type="Google" id="ProtNLM"/>
    </source>
</evidence>
<dbReference type="Gene3D" id="3.40.220.10">
    <property type="entry name" value="Leucine Aminopeptidase, subunit E, domain 1"/>
    <property type="match status" value="1"/>
</dbReference>
<organism evidence="1 2">
    <name type="scientific">Amphiprion ocellaris</name>
    <name type="common">Clown anemonefish</name>
    <dbReference type="NCBI Taxonomy" id="80972"/>
    <lineage>
        <taxon>Eukaryota</taxon>
        <taxon>Metazoa</taxon>
        <taxon>Chordata</taxon>
        <taxon>Craniata</taxon>
        <taxon>Vertebrata</taxon>
        <taxon>Euteleostomi</taxon>
        <taxon>Actinopterygii</taxon>
        <taxon>Neopterygii</taxon>
        <taxon>Teleostei</taxon>
        <taxon>Neoteleostei</taxon>
        <taxon>Acanthomorphata</taxon>
        <taxon>Ovalentaria</taxon>
        <taxon>Pomacentridae</taxon>
        <taxon>Amphiprion</taxon>
    </lineage>
</organism>
<dbReference type="Ensembl" id="ENSAOCT00000005031.2">
    <property type="protein sequence ID" value="ENSAOCP00000023564.2"/>
    <property type="gene ID" value="ENSAOCG00000009823.2"/>
</dbReference>
<dbReference type="GeneTree" id="ENSGT00390000006988"/>
<reference evidence="1" key="3">
    <citation type="submission" date="2025-09" db="UniProtKB">
        <authorList>
            <consortium name="Ensembl"/>
        </authorList>
    </citation>
    <scope>IDENTIFICATION</scope>
</reference>
<dbReference type="Proteomes" id="UP001501940">
    <property type="component" value="Chromosome 5"/>
</dbReference>
<protein>
    <recommendedName>
        <fullName evidence="3">O-acyl-ADP-ribose deacylase 1</fullName>
    </recommendedName>
</protein>
<evidence type="ECO:0000313" key="2">
    <source>
        <dbReference type="Proteomes" id="UP001501940"/>
    </source>
</evidence>
<dbReference type="AlphaFoldDB" id="A0A3Q1CDP6"/>
<gene>
    <name evidence="1" type="primary">OARD1</name>
</gene>
<name>A0A3Q1CDP6_AMPOC</name>
<accession>A0A3Q1CDP6</accession>
<sequence length="178" mass="19607">MADTHSPQVKPELLKQVTSNLFDCPNDEALVHCISGDCCMGAGIAVLFKQKFEDVSELLKQRKASGQCAVLLRESSFICYLVTKQRAFHKPTYSSLLHSIKDMRSHLSVVITADSLSSLAVCFHSIVCGLDQLEWTKVAKILEQVFMGTGITITIYSLPWTASIPPTLTVREESGDLS</sequence>
<proteinExistence type="predicted"/>
<dbReference type="InterPro" id="IPR043472">
    <property type="entry name" value="Macro_dom-like"/>
</dbReference>
<dbReference type="CDD" id="cd02901">
    <property type="entry name" value="Macro_Poa1p-like"/>
    <property type="match status" value="1"/>
</dbReference>
<keyword evidence="2" id="KW-1185">Reference proteome</keyword>
<evidence type="ECO:0000313" key="1">
    <source>
        <dbReference type="Ensembl" id="ENSAOCP00000023564.2"/>
    </source>
</evidence>
<reference evidence="1" key="2">
    <citation type="submission" date="2025-08" db="UniProtKB">
        <authorList>
            <consortium name="Ensembl"/>
        </authorList>
    </citation>
    <scope>IDENTIFICATION</scope>
</reference>
<dbReference type="PANTHER" id="PTHR12521:SF0">
    <property type="entry name" value="ADP-RIBOSE GLYCOHYDROLASE OARD1"/>
    <property type="match status" value="1"/>
</dbReference>